<dbReference type="GeneID" id="25271141"/>
<feature type="compositionally biased region" description="Gly residues" evidence="1">
    <location>
        <begin position="572"/>
        <end position="584"/>
    </location>
</feature>
<feature type="region of interest" description="Disordered" evidence="1">
    <location>
        <begin position="1393"/>
        <end position="1430"/>
    </location>
</feature>
<feature type="region of interest" description="Disordered" evidence="1">
    <location>
        <begin position="1041"/>
        <end position="1107"/>
    </location>
</feature>
<sequence>MDSSGGPPPPEQGPWPGDTRMASLQETADSAGPCATQRPHGGGPLPVPVSYSTGLGGGGPQAVFQGVVSPTVSCSPKPLEQQPPMNQGGPPMGPVPLQPEPTDGAPVPPWLLLPQRHQQQQQQHLYYEGQQVVQQQLHQQRPPVLQQGGGAPGPHNGEAPHAPVNMGELPPWQPSLDCSAERGVSFGCASPCMMPAQAPPPYGVSPLASGPFVGDVPHISTQQHLQQWQPGAAAQNDALQPPPAAAAAPPGPPVAQFPFGMCMGAPQGPSGGLKGCPEGPTGGGPWQPMQQQQHHQQQQQHPPPQQQRAPQQSPQQPHVSGLQQPGNGGVYAPMGLAGPPLPKAESRGPRPPKSGGTFRRKADSTVEGGGPPAPSSGTRPAKFFKQHSPGKGAPKPRSKGGAAQGVAQEDGAPKDSSQSVSVGCHGAPGGPPPHGGPVRQAPLSGHKQPSGAFEKGEGGGGPPKATPRPRAVRPSEVMAKMYFHRKKEAWRAELLIEGTKKQKSFSCRLYGYERARLMCEWARKFVLRTSRLPTDEETCTSLASLMKEPLPPQVPPALPYGHSDAAAPGAPGAPGGAPSGGAPGGTQVPLPSSGEASQGKNPEEEREQQAAAAAPASVGSAAAAAAAAAAHGTGGVAAREGPYGGDVGCMPSAKGPPLEPRASGGAGVCKKRKDAAKSGENTTKVRKGSDCPGGGASSKKGQAPRGATDGPSEGPPLPQGPRRVARNDLIGGPTNGKVAAPGDNRAEGPAPMVSPHLSFKNPEASAGAYTAAGGPHPAGAPPAQELPLPECASPCLGGAPRVGGAPQEEAPGKSGDVGFRAPDACGGEGLSPSANPWFEELEQLKKISRPKGGRAKRFNVGKKPFSGVRGIYFQQGLWKVKYRGEQEEAMKLFPYSPGDEKDMKSQFELARSFLRQVIDKGRQLHDSDGEGLSEDEPAWLVRGSGSSKWACKKDGSAICTKTEQQHRPKSPQGQQVRRRPPSLSSKVPRGGPPTDATRGGPLLGTPGDCQGPGGVGSYFPHGGPLQGDGVHNMSRCVSASGGPFAPKGPGEAHAWVQGTSGDGDAGELLPEDEGGADAEGGSKADGSIPWGGPSFSDATDADAAAGNRPPELQLQLPLMQCRGVFTTADSPMCGRPSPKERSPFSTEANTGFFSAVTTTADEALPVTSCNATEGPPTAPGPCPSKSSGALYNASYFCCQPFAAPTDGRGPPPPAPASISRAPDGAPMMPLSTNPSLQEAEMSLPHGEFVPPSHEGGPGGPLPPTLPYPVGGPPPIVAPLPLFQPAEGPPKSPESFLQFRPFVEQQTTQLETSLGEELLSVAGYSCGFGFNADSSLSAKQQIIQNSPLLPSRQPNGMLLLPAHHDPAAGAAKGAPFGPPGGGPWALASPLTLHKPKEDTRNRSTAVGAPDKTEPLGQGAPGRARSEAVGPRPPAALPWVVVRPREEEEKALTPLAGKAPVSRQAEDEERPAATLNEAQKGSVALRSAEERHRFVWVRRMLTLNRMRAVEKQAVLLSV</sequence>
<reference evidence="2" key="1">
    <citation type="submission" date="2013-10" db="EMBL/GenBank/DDBJ databases">
        <title>Genomic analysis of the causative agents of coccidiosis in chickens.</title>
        <authorList>
            <person name="Reid A.J."/>
            <person name="Blake D."/>
            <person name="Billington K."/>
            <person name="Browne H."/>
            <person name="Dunn M."/>
            <person name="Hung S."/>
            <person name="Kawahara F."/>
            <person name="Miranda-Saavedra D."/>
            <person name="Mourier T."/>
            <person name="Nagra H."/>
            <person name="Otto T.D."/>
            <person name="Rawlings N."/>
            <person name="Sanchez A."/>
            <person name="Sanders M."/>
            <person name="Subramaniam C."/>
            <person name="Tay Y."/>
            <person name="Dear P."/>
            <person name="Doerig C."/>
            <person name="Gruber A."/>
            <person name="Parkinson J."/>
            <person name="Shirley M."/>
            <person name="Wan K.L."/>
            <person name="Berriman M."/>
            <person name="Tomley F."/>
            <person name="Pain A."/>
        </authorList>
    </citation>
    <scope>NUCLEOTIDE SEQUENCE</scope>
    <source>
        <strain evidence="2">Houghton</strain>
    </source>
</reference>
<feature type="compositionally biased region" description="Polar residues" evidence="1">
    <location>
        <begin position="219"/>
        <end position="229"/>
    </location>
</feature>
<proteinExistence type="predicted"/>
<organism evidence="2 3">
    <name type="scientific">Eimeria acervulina</name>
    <name type="common">Coccidian parasite</name>
    <dbReference type="NCBI Taxonomy" id="5801"/>
    <lineage>
        <taxon>Eukaryota</taxon>
        <taxon>Sar</taxon>
        <taxon>Alveolata</taxon>
        <taxon>Apicomplexa</taxon>
        <taxon>Conoidasida</taxon>
        <taxon>Coccidia</taxon>
        <taxon>Eucoccidiorida</taxon>
        <taxon>Eimeriorina</taxon>
        <taxon>Eimeriidae</taxon>
        <taxon>Eimeria</taxon>
    </lineage>
</organism>
<feature type="compositionally biased region" description="Pro residues" evidence="1">
    <location>
        <begin position="1"/>
        <end position="13"/>
    </location>
</feature>
<feature type="compositionally biased region" description="Low complexity" evidence="1">
    <location>
        <begin position="766"/>
        <end position="783"/>
    </location>
</feature>
<dbReference type="VEuPathDB" id="ToxoDB:EAH_00030710"/>
<feature type="region of interest" description="Disordered" evidence="1">
    <location>
        <begin position="1"/>
        <end position="105"/>
    </location>
</feature>
<dbReference type="OMA" id="ERARLMC"/>
<keyword evidence="3" id="KW-1185">Reference proteome</keyword>
<dbReference type="Gene3D" id="1.20.5.2050">
    <property type="match status" value="1"/>
</dbReference>
<protein>
    <submittedName>
        <fullName evidence="2">Uncharacterized protein</fullName>
    </submittedName>
</protein>
<feature type="region of interest" description="Disordered" evidence="1">
    <location>
        <begin position="546"/>
        <end position="837"/>
    </location>
</feature>
<feature type="compositionally biased region" description="Low complexity" evidence="1">
    <location>
        <begin position="1097"/>
        <end position="1107"/>
    </location>
</feature>
<feature type="compositionally biased region" description="Low complexity" evidence="1">
    <location>
        <begin position="286"/>
        <end position="318"/>
    </location>
</feature>
<dbReference type="RefSeq" id="XP_013251585.1">
    <property type="nucleotide sequence ID" value="XM_013396131.1"/>
</dbReference>
<dbReference type="EMBL" id="HG670826">
    <property type="protein sequence ID" value="CDI78163.1"/>
    <property type="molecule type" value="Genomic_DNA"/>
</dbReference>
<evidence type="ECO:0000313" key="2">
    <source>
        <dbReference type="EMBL" id="CDI78163.1"/>
    </source>
</evidence>
<evidence type="ECO:0000313" key="3">
    <source>
        <dbReference type="Proteomes" id="UP000018050"/>
    </source>
</evidence>
<feature type="compositionally biased region" description="Pro residues" evidence="1">
    <location>
        <begin position="549"/>
        <end position="558"/>
    </location>
</feature>
<dbReference type="Proteomes" id="UP000018050">
    <property type="component" value="Unassembled WGS sequence"/>
</dbReference>
<feature type="region of interest" description="Disordered" evidence="1">
    <location>
        <begin position="214"/>
        <end position="252"/>
    </location>
</feature>
<feature type="compositionally biased region" description="Gly residues" evidence="1">
    <location>
        <begin position="270"/>
        <end position="285"/>
    </location>
</feature>
<evidence type="ECO:0000256" key="1">
    <source>
        <dbReference type="SAM" id="MobiDB-lite"/>
    </source>
</evidence>
<feature type="compositionally biased region" description="Low complexity" evidence="1">
    <location>
        <begin position="137"/>
        <end position="146"/>
    </location>
</feature>
<feature type="region of interest" description="Disordered" evidence="1">
    <location>
        <begin position="958"/>
        <end position="1023"/>
    </location>
</feature>
<accession>U6GFU2</accession>
<feature type="region of interest" description="Disordered" evidence="1">
    <location>
        <begin position="137"/>
        <end position="162"/>
    </location>
</feature>
<reference evidence="2" key="2">
    <citation type="submission" date="2013-10" db="EMBL/GenBank/DDBJ databases">
        <authorList>
            <person name="Aslett M."/>
        </authorList>
    </citation>
    <scope>NUCLEOTIDE SEQUENCE</scope>
    <source>
        <strain evidence="2">Houghton</strain>
    </source>
</reference>
<feature type="region of interest" description="Disordered" evidence="1">
    <location>
        <begin position="1447"/>
        <end position="1482"/>
    </location>
</feature>
<feature type="compositionally biased region" description="Pro residues" evidence="1">
    <location>
        <begin position="240"/>
        <end position="252"/>
    </location>
</feature>
<feature type="region of interest" description="Disordered" evidence="1">
    <location>
        <begin position="1206"/>
        <end position="1233"/>
    </location>
</feature>
<gene>
    <name evidence="2" type="ORF">EAH_00030710</name>
</gene>
<dbReference type="OrthoDB" id="360720at2759"/>
<name>U6GFU2_EIMAC</name>
<feature type="compositionally biased region" description="Low complexity" evidence="1">
    <location>
        <begin position="610"/>
        <end position="631"/>
    </location>
</feature>
<feature type="region of interest" description="Disordered" evidence="1">
    <location>
        <begin position="270"/>
        <end position="473"/>
    </location>
</feature>